<comment type="caution">
    <text evidence="2">The sequence shown here is derived from an EMBL/GenBank/DDBJ whole genome shotgun (WGS) entry which is preliminary data.</text>
</comment>
<organism evidence="2 3">
    <name type="scientific">Spodoptera exigua</name>
    <name type="common">Beet armyworm</name>
    <name type="synonym">Noctua fulgens</name>
    <dbReference type="NCBI Taxonomy" id="7107"/>
    <lineage>
        <taxon>Eukaryota</taxon>
        <taxon>Metazoa</taxon>
        <taxon>Ecdysozoa</taxon>
        <taxon>Arthropoda</taxon>
        <taxon>Hexapoda</taxon>
        <taxon>Insecta</taxon>
        <taxon>Pterygota</taxon>
        <taxon>Neoptera</taxon>
        <taxon>Endopterygota</taxon>
        <taxon>Lepidoptera</taxon>
        <taxon>Glossata</taxon>
        <taxon>Ditrysia</taxon>
        <taxon>Noctuoidea</taxon>
        <taxon>Noctuidae</taxon>
        <taxon>Amphipyrinae</taxon>
        <taxon>Spodoptera</taxon>
    </lineage>
</organism>
<protein>
    <submittedName>
        <fullName evidence="2">Uncharacterized protein</fullName>
    </submittedName>
</protein>
<keyword evidence="1" id="KW-0812">Transmembrane</keyword>
<keyword evidence="1" id="KW-0472">Membrane</keyword>
<proteinExistence type="predicted"/>
<reference evidence="2" key="1">
    <citation type="submission" date="2020-08" db="EMBL/GenBank/DDBJ databases">
        <title>Spodoptera exigua strain:BAW_Kor-Di-RS1 Genome sequencing and assembly.</title>
        <authorList>
            <person name="Kim J."/>
            <person name="Nam H.Y."/>
            <person name="Kwon M."/>
            <person name="Choi J.H."/>
            <person name="Cho S.R."/>
            <person name="Kim G.-H."/>
        </authorList>
    </citation>
    <scope>NUCLEOTIDE SEQUENCE</scope>
    <source>
        <strain evidence="2">BAW_Kor-Di-RS1</strain>
        <tissue evidence="2">Whole-body</tissue>
    </source>
</reference>
<evidence type="ECO:0000313" key="2">
    <source>
        <dbReference type="EMBL" id="KAF9413076.1"/>
    </source>
</evidence>
<gene>
    <name evidence="2" type="ORF">HW555_008596</name>
</gene>
<dbReference type="AlphaFoldDB" id="A0A835GCA8"/>
<dbReference type="EMBL" id="JACKWZ010000170">
    <property type="protein sequence ID" value="KAF9413076.1"/>
    <property type="molecule type" value="Genomic_DNA"/>
</dbReference>
<evidence type="ECO:0000256" key="1">
    <source>
        <dbReference type="SAM" id="Phobius"/>
    </source>
</evidence>
<accession>A0A835GCA8</accession>
<name>A0A835GCA8_SPOEX</name>
<keyword evidence="3" id="KW-1185">Reference proteome</keyword>
<sequence>MTRAAGTWAAGTWVQIGHNTVWCHNIVVILALMSGAVTVPFCSGKIVCRNDKYRS</sequence>
<keyword evidence="1" id="KW-1133">Transmembrane helix</keyword>
<evidence type="ECO:0000313" key="3">
    <source>
        <dbReference type="Proteomes" id="UP000648187"/>
    </source>
</evidence>
<feature type="transmembrane region" description="Helical" evidence="1">
    <location>
        <begin position="26"/>
        <end position="48"/>
    </location>
</feature>
<dbReference type="Proteomes" id="UP000648187">
    <property type="component" value="Unassembled WGS sequence"/>
</dbReference>